<feature type="domain" description="Xylose isomerase-like TIM barrel" evidence="1">
    <location>
        <begin position="18"/>
        <end position="229"/>
    </location>
</feature>
<dbReference type="Pfam" id="PF01261">
    <property type="entry name" value="AP_endonuc_2"/>
    <property type="match status" value="1"/>
</dbReference>
<name>A0A0G0D4E0_9BACT</name>
<organism evidence="2 3">
    <name type="scientific">Candidatus Gottesmanbacteria bacterium GW2011_GWA1_34_13</name>
    <dbReference type="NCBI Taxonomy" id="1618434"/>
    <lineage>
        <taxon>Bacteria</taxon>
        <taxon>Candidatus Gottesmaniibacteriota</taxon>
    </lineage>
</organism>
<accession>A0A0G0D4E0</accession>
<dbReference type="STRING" id="1618434.UR52_C0022G0017"/>
<dbReference type="GO" id="GO:0016853">
    <property type="term" value="F:isomerase activity"/>
    <property type="evidence" value="ECO:0007669"/>
    <property type="project" value="UniProtKB-KW"/>
</dbReference>
<dbReference type="InterPro" id="IPR050312">
    <property type="entry name" value="IolE/XylAMocC-like"/>
</dbReference>
<protein>
    <submittedName>
        <fullName evidence="2">Xylose isomerase domain protein TIM barrel</fullName>
    </submittedName>
</protein>
<evidence type="ECO:0000313" key="3">
    <source>
        <dbReference type="Proteomes" id="UP000034176"/>
    </source>
</evidence>
<dbReference type="AlphaFoldDB" id="A0A0G0D4E0"/>
<evidence type="ECO:0000259" key="1">
    <source>
        <dbReference type="Pfam" id="PF01261"/>
    </source>
</evidence>
<dbReference type="EMBL" id="LBPN01000022">
    <property type="protein sequence ID" value="KKP58110.1"/>
    <property type="molecule type" value="Genomic_DNA"/>
</dbReference>
<dbReference type="InterPro" id="IPR013022">
    <property type="entry name" value="Xyl_isomerase-like_TIM-brl"/>
</dbReference>
<dbReference type="Proteomes" id="UP000034176">
    <property type="component" value="Unassembled WGS sequence"/>
</dbReference>
<dbReference type="Gene3D" id="3.20.20.150">
    <property type="entry name" value="Divalent-metal-dependent TIM barrel enzymes"/>
    <property type="match status" value="1"/>
</dbReference>
<sequence>MKIGTFLTIENYDWIKSFDILKKYDFEFFELMPEFITPSIISSLKNTVTNKEIILHAPFIEPNLVAASDIIRKAAKEYYLNNMLPLINIFRPKVVTTHLGSKHKLYKEINFQELLALYKIIPEMTFENMIGKGNFWHASYPNTEKQIDEIIKKTNLPMTFDVGHWLKQNIDVYQLLKKYLPQIKNIHIHDLANGKDHQTIGTGILDLKKFMNILKENKYNGYLSIELIPDNLSGVISSYKLLKKYI</sequence>
<evidence type="ECO:0000313" key="2">
    <source>
        <dbReference type="EMBL" id="KKP58110.1"/>
    </source>
</evidence>
<reference evidence="2 3" key="1">
    <citation type="journal article" date="2015" name="Nature">
        <title>rRNA introns, odd ribosomes, and small enigmatic genomes across a large radiation of phyla.</title>
        <authorList>
            <person name="Brown C.T."/>
            <person name="Hug L.A."/>
            <person name="Thomas B.C."/>
            <person name="Sharon I."/>
            <person name="Castelle C.J."/>
            <person name="Singh A."/>
            <person name="Wilkins M.J."/>
            <person name="Williams K.H."/>
            <person name="Banfield J.F."/>
        </authorList>
    </citation>
    <scope>NUCLEOTIDE SEQUENCE [LARGE SCALE GENOMIC DNA]</scope>
</reference>
<comment type="caution">
    <text evidence="2">The sequence shown here is derived from an EMBL/GenBank/DDBJ whole genome shotgun (WGS) entry which is preliminary data.</text>
</comment>
<gene>
    <name evidence="2" type="ORF">UR52_C0022G0017</name>
</gene>
<proteinExistence type="predicted"/>
<dbReference type="PANTHER" id="PTHR12110:SF53">
    <property type="entry name" value="BLR5974 PROTEIN"/>
    <property type="match status" value="1"/>
</dbReference>
<dbReference type="InterPro" id="IPR036237">
    <property type="entry name" value="Xyl_isomerase-like_sf"/>
</dbReference>
<dbReference type="PANTHER" id="PTHR12110">
    <property type="entry name" value="HYDROXYPYRUVATE ISOMERASE"/>
    <property type="match status" value="1"/>
</dbReference>
<dbReference type="SUPFAM" id="SSF51658">
    <property type="entry name" value="Xylose isomerase-like"/>
    <property type="match status" value="1"/>
</dbReference>
<keyword evidence="2" id="KW-0413">Isomerase</keyword>